<gene>
    <name evidence="10" type="ORF">C7954_11148</name>
    <name evidence="8" type="ORF">SAMN04488598_10584</name>
    <name evidence="9" type="ORF">SAMN04515652_104115</name>
</gene>
<dbReference type="PROSITE" id="PS50928">
    <property type="entry name" value="ABC_TM1"/>
    <property type="match status" value="1"/>
</dbReference>
<proteinExistence type="inferred from homology"/>
<feature type="transmembrane region" description="Helical" evidence="6">
    <location>
        <begin position="133"/>
        <end position="160"/>
    </location>
</feature>
<keyword evidence="5 6" id="KW-0472">Membrane</keyword>
<evidence type="ECO:0000256" key="3">
    <source>
        <dbReference type="ARBA" id="ARBA00022692"/>
    </source>
</evidence>
<evidence type="ECO:0000313" key="11">
    <source>
        <dbReference type="Proteomes" id="UP000198612"/>
    </source>
</evidence>
<feature type="domain" description="ABC transmembrane type-1" evidence="7">
    <location>
        <begin position="17"/>
        <end position="198"/>
    </location>
</feature>
<dbReference type="PANTHER" id="PTHR30177">
    <property type="entry name" value="GLYCINE BETAINE/L-PROLINE TRANSPORT SYSTEM PERMEASE PROTEIN PROW"/>
    <property type="match status" value="1"/>
</dbReference>
<evidence type="ECO:0000313" key="12">
    <source>
        <dbReference type="Proteomes" id="UP000199519"/>
    </source>
</evidence>
<dbReference type="AlphaFoldDB" id="A0A4R8GGB0"/>
<dbReference type="EMBL" id="FOHG01000004">
    <property type="protein sequence ID" value="SES73081.1"/>
    <property type="molecule type" value="Genomic_DNA"/>
</dbReference>
<dbReference type="CDD" id="cd06261">
    <property type="entry name" value="TM_PBP2"/>
    <property type="match status" value="1"/>
</dbReference>
<evidence type="ECO:0000256" key="2">
    <source>
        <dbReference type="ARBA" id="ARBA00022448"/>
    </source>
</evidence>
<evidence type="ECO:0000313" key="9">
    <source>
        <dbReference type="EMBL" id="SES73081.1"/>
    </source>
</evidence>
<dbReference type="Pfam" id="PF00528">
    <property type="entry name" value="BPD_transp_1"/>
    <property type="match status" value="1"/>
</dbReference>
<dbReference type="GeneID" id="57012505"/>
<keyword evidence="12" id="KW-1185">Reference proteome</keyword>
<evidence type="ECO:0000256" key="6">
    <source>
        <dbReference type="RuleBase" id="RU363032"/>
    </source>
</evidence>
<dbReference type="Proteomes" id="UP000295472">
    <property type="component" value="Unassembled WGS sequence"/>
</dbReference>
<keyword evidence="2 6" id="KW-0813">Transport</keyword>
<accession>A0A4R8GGB0</accession>
<dbReference type="Proteomes" id="UP000198612">
    <property type="component" value="Unassembled WGS sequence"/>
</dbReference>
<dbReference type="EMBL" id="SOEF01000011">
    <property type="protein sequence ID" value="TDX44552.1"/>
    <property type="molecule type" value="Genomic_DNA"/>
</dbReference>
<dbReference type="InterPro" id="IPR000515">
    <property type="entry name" value="MetI-like"/>
</dbReference>
<feature type="transmembrane region" description="Helical" evidence="6">
    <location>
        <begin position="180"/>
        <end position="198"/>
    </location>
</feature>
<dbReference type="Proteomes" id="UP000199519">
    <property type="component" value="Unassembled WGS sequence"/>
</dbReference>
<keyword evidence="3 6" id="KW-0812">Transmembrane</keyword>
<evidence type="ECO:0000313" key="13">
    <source>
        <dbReference type="Proteomes" id="UP000295472"/>
    </source>
</evidence>
<dbReference type="Gene3D" id="1.10.3720.10">
    <property type="entry name" value="MetI-like"/>
    <property type="match status" value="1"/>
</dbReference>
<evidence type="ECO:0000313" key="8">
    <source>
        <dbReference type="EMBL" id="SDF04333.1"/>
    </source>
</evidence>
<comment type="similarity">
    <text evidence="6">Belongs to the binding-protein-dependent transport system permease family.</text>
</comment>
<reference evidence="10 13" key="2">
    <citation type="submission" date="2019-03" db="EMBL/GenBank/DDBJ databases">
        <title>Subsurface microbial communities from deep shales in Ohio and West Virginia, USA.</title>
        <authorList>
            <person name="Wrighton K."/>
        </authorList>
    </citation>
    <scope>NUCLEOTIDE SEQUENCE [LARGE SCALE GENOMIC DNA]</scope>
    <source>
        <strain evidence="10 13">DSMZ 11287</strain>
    </source>
</reference>
<dbReference type="PANTHER" id="PTHR30177:SF4">
    <property type="entry name" value="OSMOPROTECTANT IMPORT PERMEASE PROTEIN OSMW"/>
    <property type="match status" value="1"/>
</dbReference>
<feature type="transmembrane region" description="Helical" evidence="6">
    <location>
        <begin position="80"/>
        <end position="97"/>
    </location>
</feature>
<evidence type="ECO:0000259" key="7">
    <source>
        <dbReference type="PROSITE" id="PS50928"/>
    </source>
</evidence>
<comment type="subcellular location">
    <subcellularLocation>
        <location evidence="6">Cell membrane</location>
        <topology evidence="6">Multi-pass membrane protein</topology>
    </subcellularLocation>
    <subcellularLocation>
        <location evidence="1">Membrane</location>
        <topology evidence="1">Multi-pass membrane protein</topology>
    </subcellularLocation>
</comment>
<feature type="transmembrane region" description="Helical" evidence="6">
    <location>
        <begin position="54"/>
        <end position="74"/>
    </location>
</feature>
<dbReference type="SUPFAM" id="SSF161098">
    <property type="entry name" value="MetI-like"/>
    <property type="match status" value="1"/>
</dbReference>
<dbReference type="GO" id="GO:0031460">
    <property type="term" value="P:glycine betaine transport"/>
    <property type="evidence" value="ECO:0007669"/>
    <property type="project" value="TreeGrafter"/>
</dbReference>
<dbReference type="InterPro" id="IPR051204">
    <property type="entry name" value="ABC_transp_perm/SBD"/>
</dbReference>
<dbReference type="FunFam" id="1.10.3720.10:FF:000001">
    <property type="entry name" value="Glycine betaine ABC transporter, permease"/>
    <property type="match status" value="1"/>
</dbReference>
<dbReference type="RefSeq" id="WP_089655146.1">
    <property type="nucleotide sequence ID" value="NZ_FNBJ01000005.1"/>
</dbReference>
<keyword evidence="4 6" id="KW-1133">Transmembrane helix</keyword>
<dbReference type="EMBL" id="FNBJ01000005">
    <property type="protein sequence ID" value="SDF04333.1"/>
    <property type="molecule type" value="Genomic_DNA"/>
</dbReference>
<organism evidence="10 13">
    <name type="scientific">Halanaerobium congolense</name>
    <dbReference type="NCBI Taxonomy" id="54121"/>
    <lineage>
        <taxon>Bacteria</taxon>
        <taxon>Bacillati</taxon>
        <taxon>Bacillota</taxon>
        <taxon>Clostridia</taxon>
        <taxon>Halanaerobiales</taxon>
        <taxon>Halanaerobiaceae</taxon>
        <taxon>Halanaerobium</taxon>
    </lineage>
</organism>
<evidence type="ECO:0000256" key="1">
    <source>
        <dbReference type="ARBA" id="ARBA00004141"/>
    </source>
</evidence>
<protein>
    <submittedName>
        <fullName evidence="10">Osmoprotectant transport system permease protein</fullName>
    </submittedName>
</protein>
<sequence length="208" mass="22347">MWNEIWQIFIDEGIYLMIEHLQLVGIAVSAAIIIALPAGILLSRDLMRDYSGKIIAVFNVAQGLPSLAIIALFLPLLGIGFFPAVTALTIYALLPIVRNTIAGINNVEDEIIEAARGMGMTPFQVLYKIELPLALPIIIAGIQTAAVISVGTAVISNLIGAGGLGQLIFTGLVRFDTQKILLGSILSAIIAIIIDRLFDLIEKMLQNN</sequence>
<dbReference type="GO" id="GO:0005886">
    <property type="term" value="C:plasma membrane"/>
    <property type="evidence" value="ECO:0007669"/>
    <property type="project" value="UniProtKB-SubCell"/>
</dbReference>
<evidence type="ECO:0000313" key="10">
    <source>
        <dbReference type="EMBL" id="TDX44552.1"/>
    </source>
</evidence>
<name>A0A4R8GGB0_9FIRM</name>
<dbReference type="GO" id="GO:0055085">
    <property type="term" value="P:transmembrane transport"/>
    <property type="evidence" value="ECO:0007669"/>
    <property type="project" value="InterPro"/>
</dbReference>
<reference evidence="11 12" key="1">
    <citation type="submission" date="2016-10" db="EMBL/GenBank/DDBJ databases">
        <authorList>
            <person name="Varghese N."/>
            <person name="Submissions S."/>
        </authorList>
    </citation>
    <scope>NUCLEOTIDE SEQUENCE [LARGE SCALE GENOMIC DNA]</scope>
    <source>
        <strain evidence="8 12">WG2</strain>
        <strain evidence="9 11">WG5</strain>
    </source>
</reference>
<dbReference type="InterPro" id="IPR035906">
    <property type="entry name" value="MetI-like_sf"/>
</dbReference>
<evidence type="ECO:0000256" key="5">
    <source>
        <dbReference type="ARBA" id="ARBA00023136"/>
    </source>
</evidence>
<feature type="transmembrane region" description="Helical" evidence="6">
    <location>
        <begin position="20"/>
        <end position="42"/>
    </location>
</feature>
<evidence type="ECO:0000256" key="4">
    <source>
        <dbReference type="ARBA" id="ARBA00022989"/>
    </source>
</evidence>